<feature type="compositionally biased region" description="Basic and acidic residues" evidence="1">
    <location>
        <begin position="108"/>
        <end position="118"/>
    </location>
</feature>
<organism evidence="2">
    <name type="scientific">Trichophyton rubrum CBS 288.86</name>
    <dbReference type="NCBI Taxonomy" id="1215330"/>
    <lineage>
        <taxon>Eukaryota</taxon>
        <taxon>Fungi</taxon>
        <taxon>Dikarya</taxon>
        <taxon>Ascomycota</taxon>
        <taxon>Pezizomycotina</taxon>
        <taxon>Eurotiomycetes</taxon>
        <taxon>Eurotiomycetidae</taxon>
        <taxon>Onygenales</taxon>
        <taxon>Arthrodermataceae</taxon>
        <taxon>Trichophyton</taxon>
    </lineage>
</organism>
<gene>
    <name evidence="2" type="ORF">H103_06388</name>
</gene>
<sequence length="135" mass="14387">MKEMACRGGCSQVGTKPVAARPSQPGTLRGWAAWAISSSQHDKEKTETQAVIVMAQGSLDWVVRRRARGGEAVVCPTVGYNEECVLFGPLRAVLGGHLAVTGPILIERPGRRSNDKPESTAGMDGVNAGRMQMLL</sequence>
<evidence type="ECO:0000256" key="1">
    <source>
        <dbReference type="SAM" id="MobiDB-lite"/>
    </source>
</evidence>
<reference evidence="2" key="1">
    <citation type="submission" date="2014-02" db="EMBL/GenBank/DDBJ databases">
        <title>The Genome Sequence of Trichophyton rubrum (morphotype fischeri) CBS 288.86.</title>
        <authorList>
            <consortium name="The Broad Institute Genomics Platform"/>
            <person name="Cuomo C.A."/>
            <person name="White T.C."/>
            <person name="Graser Y."/>
            <person name="Martinez-Rossi N."/>
            <person name="Heitman J."/>
            <person name="Young S.K."/>
            <person name="Zeng Q."/>
            <person name="Gargeya S."/>
            <person name="Abouelleil A."/>
            <person name="Alvarado L."/>
            <person name="Chapman S.B."/>
            <person name="Gainer-Dewar J."/>
            <person name="Goldberg J."/>
            <person name="Griggs A."/>
            <person name="Gujja S."/>
            <person name="Hansen M."/>
            <person name="Howarth C."/>
            <person name="Imamovic A."/>
            <person name="Larimer J."/>
            <person name="Martinez D."/>
            <person name="Murphy C."/>
            <person name="Pearson M.D."/>
            <person name="Persinoti G."/>
            <person name="Poon T."/>
            <person name="Priest M."/>
            <person name="Roberts A.D."/>
            <person name="Saif S."/>
            <person name="Shea T.D."/>
            <person name="Sykes S.N."/>
            <person name="Wortman J."/>
            <person name="Nusbaum C."/>
            <person name="Birren B."/>
        </authorList>
    </citation>
    <scope>NUCLEOTIDE SEQUENCE [LARGE SCALE GENOMIC DNA]</scope>
    <source>
        <strain evidence="2">CBS 288.86</strain>
    </source>
</reference>
<proteinExistence type="predicted"/>
<dbReference type="AlphaFoldDB" id="A0A022VWI1"/>
<evidence type="ECO:0000313" key="2">
    <source>
        <dbReference type="EMBL" id="EZF50289.1"/>
    </source>
</evidence>
<protein>
    <submittedName>
        <fullName evidence="2">Uncharacterized protein</fullName>
    </submittedName>
</protein>
<accession>A0A022VWI1</accession>
<name>A0A022VWI1_TRIRU</name>
<feature type="region of interest" description="Disordered" evidence="1">
    <location>
        <begin position="108"/>
        <end position="128"/>
    </location>
</feature>
<dbReference type="HOGENOM" id="CLU_1887241_0_0_1"/>
<dbReference type="EMBL" id="KK207889">
    <property type="protein sequence ID" value="EZF50289.1"/>
    <property type="molecule type" value="Genomic_DNA"/>
</dbReference>
<dbReference type="Proteomes" id="UP000023758">
    <property type="component" value="Unassembled WGS sequence"/>
</dbReference>